<organism evidence="8 9">
    <name type="scientific">Saccharibacillus endophyticus</name>
    <dbReference type="NCBI Taxonomy" id="2060666"/>
    <lineage>
        <taxon>Bacteria</taxon>
        <taxon>Bacillati</taxon>
        <taxon>Bacillota</taxon>
        <taxon>Bacilli</taxon>
        <taxon>Bacillales</taxon>
        <taxon>Paenibacillaceae</taxon>
        <taxon>Saccharibacillus</taxon>
    </lineage>
</organism>
<evidence type="ECO:0000259" key="7">
    <source>
        <dbReference type="Pfam" id="PF17676"/>
    </source>
</evidence>
<evidence type="ECO:0000256" key="5">
    <source>
        <dbReference type="ARBA" id="ARBA00022825"/>
    </source>
</evidence>
<feature type="domain" description="LD-carboxypeptidase C-terminal" evidence="7">
    <location>
        <begin position="174"/>
        <end position="282"/>
    </location>
</feature>
<dbReference type="Gene3D" id="3.50.30.60">
    <property type="entry name" value="LD-carboxypeptidase A C-terminal domain-like"/>
    <property type="match status" value="1"/>
</dbReference>
<dbReference type="Proteomes" id="UP000605427">
    <property type="component" value="Unassembled WGS sequence"/>
</dbReference>
<evidence type="ECO:0000313" key="8">
    <source>
        <dbReference type="EMBL" id="GGH71882.1"/>
    </source>
</evidence>
<evidence type="ECO:0000256" key="2">
    <source>
        <dbReference type="ARBA" id="ARBA00022645"/>
    </source>
</evidence>
<evidence type="ECO:0000313" key="9">
    <source>
        <dbReference type="Proteomes" id="UP000605427"/>
    </source>
</evidence>
<dbReference type="InterPro" id="IPR027478">
    <property type="entry name" value="LdcA_N"/>
</dbReference>
<keyword evidence="3" id="KW-0645">Protease</keyword>
<dbReference type="SUPFAM" id="SSF141986">
    <property type="entry name" value="LD-carboxypeptidase A C-terminal domain-like"/>
    <property type="match status" value="1"/>
</dbReference>
<evidence type="ECO:0000256" key="3">
    <source>
        <dbReference type="ARBA" id="ARBA00022670"/>
    </source>
</evidence>
<protein>
    <submittedName>
        <fullName evidence="8">LD-carboxypeptidase</fullName>
    </submittedName>
</protein>
<evidence type="ECO:0000256" key="4">
    <source>
        <dbReference type="ARBA" id="ARBA00022801"/>
    </source>
</evidence>
<dbReference type="InterPro" id="IPR040921">
    <property type="entry name" value="Peptidase_S66C"/>
</dbReference>
<dbReference type="InterPro" id="IPR027461">
    <property type="entry name" value="Carboxypeptidase_A_C_sf"/>
</dbReference>
<reference evidence="9" key="1">
    <citation type="journal article" date="2019" name="Int. J. Syst. Evol. Microbiol.">
        <title>The Global Catalogue of Microorganisms (GCM) 10K type strain sequencing project: providing services to taxonomists for standard genome sequencing and annotation.</title>
        <authorList>
            <consortium name="The Broad Institute Genomics Platform"/>
            <consortium name="The Broad Institute Genome Sequencing Center for Infectious Disease"/>
            <person name="Wu L."/>
            <person name="Ma J."/>
        </authorList>
    </citation>
    <scope>NUCLEOTIDE SEQUENCE [LARGE SCALE GENOMIC DNA]</scope>
    <source>
        <strain evidence="9">CCM 8702</strain>
    </source>
</reference>
<keyword evidence="2" id="KW-0121">Carboxypeptidase</keyword>
<dbReference type="PANTHER" id="PTHR30237:SF2">
    <property type="entry name" value="MUREIN TETRAPEPTIDE CARBOXYPEPTIDASE"/>
    <property type="match status" value="1"/>
</dbReference>
<dbReference type="Pfam" id="PF02016">
    <property type="entry name" value="Peptidase_S66"/>
    <property type="match status" value="1"/>
</dbReference>
<feature type="domain" description="LD-carboxypeptidase N-terminal" evidence="6">
    <location>
        <begin position="12"/>
        <end position="130"/>
    </location>
</feature>
<dbReference type="Gene3D" id="3.40.50.10740">
    <property type="entry name" value="Class I glutamine amidotransferase-like"/>
    <property type="match status" value="1"/>
</dbReference>
<dbReference type="PANTHER" id="PTHR30237">
    <property type="entry name" value="MURAMOYLTETRAPEPTIDE CARBOXYPEPTIDASE"/>
    <property type="match status" value="1"/>
</dbReference>
<evidence type="ECO:0000256" key="1">
    <source>
        <dbReference type="ARBA" id="ARBA00010233"/>
    </source>
</evidence>
<dbReference type="RefSeq" id="WP_172239774.1">
    <property type="nucleotide sequence ID" value="NZ_BMDD01000001.1"/>
</dbReference>
<dbReference type="CDD" id="cd07062">
    <property type="entry name" value="Peptidase_S66_mccF_like"/>
    <property type="match status" value="1"/>
</dbReference>
<comment type="caution">
    <text evidence="8">The sequence shown here is derived from an EMBL/GenBank/DDBJ whole genome shotgun (WGS) entry which is preliminary data.</text>
</comment>
<dbReference type="InterPro" id="IPR003507">
    <property type="entry name" value="S66_fam"/>
</dbReference>
<gene>
    <name evidence="8" type="ORF">GCM10007362_09420</name>
</gene>
<accession>A0ABQ1ZMU1</accession>
<evidence type="ECO:0000259" key="6">
    <source>
        <dbReference type="Pfam" id="PF02016"/>
    </source>
</evidence>
<keyword evidence="5" id="KW-0720">Serine protease</keyword>
<comment type="similarity">
    <text evidence="1">Belongs to the peptidase S66 family.</text>
</comment>
<dbReference type="EMBL" id="BMDD01000001">
    <property type="protein sequence ID" value="GGH71882.1"/>
    <property type="molecule type" value="Genomic_DNA"/>
</dbReference>
<keyword evidence="4" id="KW-0378">Hydrolase</keyword>
<dbReference type="InterPro" id="IPR029062">
    <property type="entry name" value="Class_I_gatase-like"/>
</dbReference>
<name>A0ABQ1ZMU1_9BACL</name>
<sequence length="282" mass="30693">MSSFRLKSGDRVALIACSDGLAPEDRARIEALSGQFRSFGLQVEESRTLIRTAGPFSGTPRERADELNRLFADPRIAAIFDISGGDAANQILPLLHYEAIRNSGKPLFGLSDLSTVLNAVSARSGIRTYHYRTMNLIGAYAERQREAFYRTFFEGLPDLYNFDFEFLQGEDLNGDVIGGNLRCLLKLAGTPYWPDATGKVLLLEALGGGAARISSLLSQLSQTGALERCSGLLLGTFTELESRGEFGIVRDLLLELTQGRSIPIVKSSQIGHGEDAKCIVLG</sequence>
<keyword evidence="9" id="KW-1185">Reference proteome</keyword>
<dbReference type="PIRSF" id="PIRSF028757">
    <property type="entry name" value="LD-carboxypeptidase"/>
    <property type="match status" value="1"/>
</dbReference>
<dbReference type="InterPro" id="IPR040449">
    <property type="entry name" value="Peptidase_S66_N"/>
</dbReference>
<dbReference type="Pfam" id="PF17676">
    <property type="entry name" value="Peptidase_S66C"/>
    <property type="match status" value="1"/>
</dbReference>
<proteinExistence type="inferred from homology"/>
<dbReference type="SUPFAM" id="SSF52317">
    <property type="entry name" value="Class I glutamine amidotransferase-like"/>
    <property type="match status" value="1"/>
</dbReference>